<evidence type="ECO:0000313" key="3">
    <source>
        <dbReference type="Proteomes" id="UP000485058"/>
    </source>
</evidence>
<evidence type="ECO:0000313" key="2">
    <source>
        <dbReference type="EMBL" id="GFH09447.1"/>
    </source>
</evidence>
<protein>
    <submittedName>
        <fullName evidence="2">Uncharacterized protein</fullName>
    </submittedName>
</protein>
<accession>A0A699YH03</accession>
<keyword evidence="1" id="KW-0472">Membrane</keyword>
<proteinExistence type="predicted"/>
<organism evidence="2 3">
    <name type="scientific">Haematococcus lacustris</name>
    <name type="common">Green alga</name>
    <name type="synonym">Haematococcus pluvialis</name>
    <dbReference type="NCBI Taxonomy" id="44745"/>
    <lineage>
        <taxon>Eukaryota</taxon>
        <taxon>Viridiplantae</taxon>
        <taxon>Chlorophyta</taxon>
        <taxon>core chlorophytes</taxon>
        <taxon>Chlorophyceae</taxon>
        <taxon>CS clade</taxon>
        <taxon>Chlamydomonadales</taxon>
        <taxon>Haematococcaceae</taxon>
        <taxon>Haematococcus</taxon>
    </lineage>
</organism>
<keyword evidence="1" id="KW-1133">Transmembrane helix</keyword>
<dbReference type="Proteomes" id="UP000485058">
    <property type="component" value="Unassembled WGS sequence"/>
</dbReference>
<name>A0A699YH03_HAELA</name>
<reference evidence="2 3" key="1">
    <citation type="submission" date="2020-02" db="EMBL/GenBank/DDBJ databases">
        <title>Draft genome sequence of Haematococcus lacustris strain NIES-144.</title>
        <authorList>
            <person name="Morimoto D."/>
            <person name="Nakagawa S."/>
            <person name="Yoshida T."/>
            <person name="Sawayama S."/>
        </authorList>
    </citation>
    <scope>NUCLEOTIDE SEQUENCE [LARGE SCALE GENOMIC DNA]</scope>
    <source>
        <strain evidence="2 3">NIES-144</strain>
    </source>
</reference>
<feature type="transmembrane region" description="Helical" evidence="1">
    <location>
        <begin position="70"/>
        <end position="93"/>
    </location>
</feature>
<keyword evidence="1" id="KW-0812">Transmembrane</keyword>
<evidence type="ECO:0000256" key="1">
    <source>
        <dbReference type="SAM" id="Phobius"/>
    </source>
</evidence>
<feature type="transmembrane region" description="Helical" evidence="1">
    <location>
        <begin position="114"/>
        <end position="137"/>
    </location>
</feature>
<comment type="caution">
    <text evidence="2">The sequence shown here is derived from an EMBL/GenBank/DDBJ whole genome shotgun (WGS) entry which is preliminary data.</text>
</comment>
<sequence length="154" mass="17440">MDDDDDKDGCVSRLLAAPVMQRLNDRYDRLMQTQAVAILFDISDVLLFLLDMYTDLRVVQTLQHGGYHSWAILTIIFIAWHYVLMAVLICLFWRRTTSRWSCCWGVINSDAFKSCLWLPTVPAAIIAVLVLDLGMLLTSTAPIFFPAVFAGFSS</sequence>
<gene>
    <name evidence="2" type="ORF">HaLaN_04588</name>
</gene>
<dbReference type="EMBL" id="BLLF01000235">
    <property type="protein sequence ID" value="GFH09447.1"/>
    <property type="molecule type" value="Genomic_DNA"/>
</dbReference>
<keyword evidence="3" id="KW-1185">Reference proteome</keyword>
<dbReference type="AlphaFoldDB" id="A0A699YH03"/>